<feature type="compositionally biased region" description="Low complexity" evidence="1">
    <location>
        <begin position="66"/>
        <end position="77"/>
    </location>
</feature>
<dbReference type="EMBL" id="UZAU01000440">
    <property type="status" value="NOT_ANNOTATED_CDS"/>
    <property type="molecule type" value="Genomic_DNA"/>
</dbReference>
<keyword evidence="3" id="KW-1185">Reference proteome</keyword>
<evidence type="ECO:0000256" key="1">
    <source>
        <dbReference type="SAM" id="MobiDB-lite"/>
    </source>
</evidence>
<accession>A0A803PRF6</accession>
<dbReference type="Proteomes" id="UP000596661">
    <property type="component" value="Chromosome 5"/>
</dbReference>
<dbReference type="Gramene" id="evm.model.05.690">
    <property type="protein sequence ID" value="cds.evm.model.05.690"/>
    <property type="gene ID" value="evm.TU.05.690"/>
</dbReference>
<sequence length="77" mass="8713">MLVVNKDNEVENMEAKEVPEVEEIDPRVGGDRADLGPIKELKEVVFNPNEPMKTVKSQHQGRMRARGSSSMRLSHLQ</sequence>
<dbReference type="EnsemblPlants" id="evm.model.05.690">
    <property type="protein sequence ID" value="cds.evm.model.05.690"/>
    <property type="gene ID" value="evm.TU.05.690"/>
</dbReference>
<dbReference type="AlphaFoldDB" id="A0A803PRF6"/>
<proteinExistence type="predicted"/>
<organism evidence="2 3">
    <name type="scientific">Cannabis sativa</name>
    <name type="common">Hemp</name>
    <name type="synonym">Marijuana</name>
    <dbReference type="NCBI Taxonomy" id="3483"/>
    <lineage>
        <taxon>Eukaryota</taxon>
        <taxon>Viridiplantae</taxon>
        <taxon>Streptophyta</taxon>
        <taxon>Embryophyta</taxon>
        <taxon>Tracheophyta</taxon>
        <taxon>Spermatophyta</taxon>
        <taxon>Magnoliopsida</taxon>
        <taxon>eudicotyledons</taxon>
        <taxon>Gunneridae</taxon>
        <taxon>Pentapetalae</taxon>
        <taxon>rosids</taxon>
        <taxon>fabids</taxon>
        <taxon>Rosales</taxon>
        <taxon>Cannabaceae</taxon>
        <taxon>Cannabis</taxon>
    </lineage>
</organism>
<reference evidence="2" key="2">
    <citation type="submission" date="2021-03" db="UniProtKB">
        <authorList>
            <consortium name="EnsemblPlants"/>
        </authorList>
    </citation>
    <scope>IDENTIFICATION</scope>
</reference>
<protein>
    <submittedName>
        <fullName evidence="2">Uncharacterized protein</fullName>
    </submittedName>
</protein>
<evidence type="ECO:0000313" key="3">
    <source>
        <dbReference type="Proteomes" id="UP000596661"/>
    </source>
</evidence>
<evidence type="ECO:0000313" key="2">
    <source>
        <dbReference type="EnsemblPlants" id="cds.evm.model.05.690"/>
    </source>
</evidence>
<reference evidence="2" key="1">
    <citation type="submission" date="2018-11" db="EMBL/GenBank/DDBJ databases">
        <authorList>
            <person name="Grassa J C."/>
        </authorList>
    </citation>
    <scope>NUCLEOTIDE SEQUENCE [LARGE SCALE GENOMIC DNA]</scope>
</reference>
<feature type="region of interest" description="Disordered" evidence="1">
    <location>
        <begin position="1"/>
        <end position="20"/>
    </location>
</feature>
<name>A0A803PRF6_CANSA</name>
<feature type="region of interest" description="Disordered" evidence="1">
    <location>
        <begin position="53"/>
        <end position="77"/>
    </location>
</feature>